<sequence length="393" mass="46690">MSSHGLARTTRGRTEKERNEAVEKIGAYRSLESQIRRRVSIVPKSWHMRRSHKSLSNKRFLKATHQEYNRDTFQLSTQLLEWNPEYYTIWNVRRRCLKINMLPSPFEFKGDHVLRTTSSVDDVAYSQEITEHILQSELDFSQVLFKAHPKCYWIWKYRLWILDQVMEWLPTAAARVIWDKELALNSKLLLKDRRNFHAWAFRRHVVAKLESTVLQGNSMIELEFDFTTRMIRQDLSNFSAWHNRTQLIPRLLQERKLGDEARREFLEDELHFVLGALNVDADDQSLWYYHKYLMYNLIGSSTYQSVAPRLPLKDRKTYISQEIANTEELAEDYAGVKWIWEALVEQTLAMLLLDGLPVGIQDRANLSLWLQNLKTLDPKRTGRWEHWEHSIGI</sequence>
<dbReference type="Gene3D" id="1.25.40.120">
    <property type="entry name" value="Protein prenylyltransferase"/>
    <property type="match status" value="1"/>
</dbReference>
<comment type="caution">
    <text evidence="8">The sequence shown here is derived from an EMBL/GenBank/DDBJ whole genome shotgun (WGS) entry which is preliminary data.</text>
</comment>
<dbReference type="EC" id="2.5.1.60" evidence="6"/>
<evidence type="ECO:0000256" key="4">
    <source>
        <dbReference type="ARBA" id="ARBA00022737"/>
    </source>
</evidence>
<reference evidence="8 9" key="1">
    <citation type="journal article" date="2015" name="BMC Genomics">
        <title>Insights from the genome of Ophiocordyceps polyrhachis-furcata to pathogenicity and host specificity in insect fungi.</title>
        <authorList>
            <person name="Wichadakul D."/>
            <person name="Kobmoo N."/>
            <person name="Ingsriswang S."/>
            <person name="Tangphatsornruang S."/>
            <person name="Chantasingh D."/>
            <person name="Luangsa-ard J.J."/>
            <person name="Eurwilaichitr L."/>
        </authorList>
    </citation>
    <scope>NUCLEOTIDE SEQUENCE [LARGE SCALE GENOMIC DNA]</scope>
    <source>
        <strain evidence="8 9">BCC 54312</strain>
    </source>
</reference>
<evidence type="ECO:0000256" key="6">
    <source>
        <dbReference type="RuleBase" id="RU367120"/>
    </source>
</evidence>
<name>A0A367LID7_9HYPO</name>
<evidence type="ECO:0000256" key="1">
    <source>
        <dbReference type="ARBA" id="ARBA00006734"/>
    </source>
</evidence>
<gene>
    <name evidence="8" type="ORF">L249_6010</name>
</gene>
<dbReference type="PANTHER" id="PTHR11129:SF2">
    <property type="entry name" value="GERANYLGERANYL TRANSFERASE TYPE-2 SUBUNIT ALPHA"/>
    <property type="match status" value="1"/>
</dbReference>
<proteinExistence type="inferred from homology"/>
<keyword evidence="2 6" id="KW-0637">Prenyltransferase</keyword>
<dbReference type="Pfam" id="PF01239">
    <property type="entry name" value="PPTA"/>
    <property type="match status" value="5"/>
</dbReference>
<comment type="function">
    <text evidence="6">Catalyzes the transfer of a geranyl-geranyl moiety from geranyl-geranyl pyrophosphate to cysteines occuring in specific C-terminal amino acid sequences.</text>
</comment>
<keyword evidence="3 6" id="KW-0808">Transferase</keyword>
<feature type="region of interest" description="Disordered" evidence="7">
    <location>
        <begin position="1"/>
        <end position="20"/>
    </location>
</feature>
<dbReference type="GO" id="GO:0005968">
    <property type="term" value="C:Rab-protein geranylgeranyltransferase complex"/>
    <property type="evidence" value="ECO:0007669"/>
    <property type="project" value="TreeGrafter"/>
</dbReference>
<keyword evidence="4" id="KW-0677">Repeat</keyword>
<evidence type="ECO:0000313" key="9">
    <source>
        <dbReference type="Proteomes" id="UP000253664"/>
    </source>
</evidence>
<dbReference type="SUPFAM" id="SSF48439">
    <property type="entry name" value="Protein prenylyltransferase"/>
    <property type="match status" value="1"/>
</dbReference>
<accession>A0A367LID7</accession>
<protein>
    <recommendedName>
        <fullName evidence="6">Geranylgeranyl transferase type-2 subunit alpha</fullName>
        <ecNumber evidence="6">2.5.1.60</ecNumber>
    </recommendedName>
    <alternativeName>
        <fullName evidence="6">Geranylgeranyl transferase type II subunit alpha</fullName>
    </alternativeName>
</protein>
<evidence type="ECO:0000313" key="8">
    <source>
        <dbReference type="EMBL" id="RCI14203.1"/>
    </source>
</evidence>
<keyword evidence="9" id="KW-1185">Reference proteome</keyword>
<dbReference type="Proteomes" id="UP000253664">
    <property type="component" value="Unassembled WGS sequence"/>
</dbReference>
<comment type="catalytic activity">
    <reaction evidence="5 6">
        <text>geranylgeranyl diphosphate + L-cysteinyl-[protein] = S-geranylgeranyl-L-cysteinyl-[protein] + diphosphate</text>
        <dbReference type="Rhea" id="RHEA:21240"/>
        <dbReference type="Rhea" id="RHEA-COMP:10131"/>
        <dbReference type="Rhea" id="RHEA-COMP:11537"/>
        <dbReference type="ChEBI" id="CHEBI:29950"/>
        <dbReference type="ChEBI" id="CHEBI:33019"/>
        <dbReference type="ChEBI" id="CHEBI:57533"/>
        <dbReference type="ChEBI" id="CHEBI:86021"/>
        <dbReference type="EC" id="2.5.1.60"/>
    </reaction>
</comment>
<dbReference type="InterPro" id="IPR002088">
    <property type="entry name" value="Prenyl_trans_a"/>
</dbReference>
<dbReference type="EMBL" id="LKCN02000004">
    <property type="protein sequence ID" value="RCI14203.1"/>
    <property type="molecule type" value="Genomic_DNA"/>
</dbReference>
<organism evidence="8 9">
    <name type="scientific">Ophiocordyceps polyrhachis-furcata BCC 54312</name>
    <dbReference type="NCBI Taxonomy" id="1330021"/>
    <lineage>
        <taxon>Eukaryota</taxon>
        <taxon>Fungi</taxon>
        <taxon>Dikarya</taxon>
        <taxon>Ascomycota</taxon>
        <taxon>Pezizomycotina</taxon>
        <taxon>Sordariomycetes</taxon>
        <taxon>Hypocreomycetidae</taxon>
        <taxon>Hypocreales</taxon>
        <taxon>Ophiocordycipitaceae</taxon>
        <taxon>Ophiocordyceps</taxon>
    </lineage>
</organism>
<dbReference type="AlphaFoldDB" id="A0A367LID7"/>
<dbReference type="OrthoDB" id="1658at2759"/>
<dbReference type="GO" id="GO:0097354">
    <property type="term" value="P:prenylation"/>
    <property type="evidence" value="ECO:0007669"/>
    <property type="project" value="UniProtKB-UniRule"/>
</dbReference>
<dbReference type="PANTHER" id="PTHR11129">
    <property type="entry name" value="PROTEIN FARNESYLTRANSFERASE ALPHA SUBUNIT/RAB GERANYLGERANYL TRANSFERASE ALPHA SUBUNIT"/>
    <property type="match status" value="1"/>
</dbReference>
<evidence type="ECO:0000256" key="2">
    <source>
        <dbReference type="ARBA" id="ARBA00022602"/>
    </source>
</evidence>
<dbReference type="STRING" id="1330021.A0A367LID7"/>
<comment type="similarity">
    <text evidence="1 6">Belongs to the protein prenyltransferase subunit alpha family.</text>
</comment>
<dbReference type="PROSITE" id="PS51147">
    <property type="entry name" value="PFTA"/>
    <property type="match status" value="4"/>
</dbReference>
<evidence type="ECO:0000256" key="7">
    <source>
        <dbReference type="SAM" id="MobiDB-lite"/>
    </source>
</evidence>
<dbReference type="GO" id="GO:0004663">
    <property type="term" value="F:Rab geranylgeranyltransferase activity"/>
    <property type="evidence" value="ECO:0007669"/>
    <property type="project" value="UniProtKB-UniRule"/>
</dbReference>
<evidence type="ECO:0000256" key="3">
    <source>
        <dbReference type="ARBA" id="ARBA00022679"/>
    </source>
</evidence>
<evidence type="ECO:0000256" key="5">
    <source>
        <dbReference type="ARBA" id="ARBA00047658"/>
    </source>
</evidence>